<name>A0A1T4Q7Q8_9FUSO</name>
<dbReference type="OrthoDB" id="2081253at2"/>
<keyword evidence="2" id="KW-1185">Reference proteome</keyword>
<dbReference type="RefSeq" id="WP_078694657.1">
    <property type="nucleotide sequence ID" value="NZ_FUWX01000019.1"/>
</dbReference>
<sequence>MAKSITMEDLIFRFKKLREKSENQSSVMKKIARSMKTTVNSNFRNETDFKGKRWTKSKRAKLVNGQTLSNTGRLRRSFTSKYGIDYAVCGTNVKYAKRLNFGAKKGEDGKKTFRVGDTHVKGCKVKESKTKKGTIRRAHKRRPYIRRAHNRTAIVPFGNIPAYNFIGINEKQRKMYLKWIKEFYGEIV</sequence>
<evidence type="ECO:0000313" key="1">
    <source>
        <dbReference type="EMBL" id="SJZ99677.1"/>
    </source>
</evidence>
<proteinExistence type="predicted"/>
<protein>
    <submittedName>
        <fullName evidence="1">Phage virion morphogenesis (Putative tail completion) protein</fullName>
    </submittedName>
</protein>
<dbReference type="NCBIfam" id="TIGR01635">
    <property type="entry name" value="tail_comp_S"/>
    <property type="match status" value="1"/>
</dbReference>
<dbReference type="STRING" id="180163.SAMN02745174_02213"/>
<organism evidence="1 2">
    <name type="scientific">Cetobacterium ceti</name>
    <dbReference type="NCBI Taxonomy" id="180163"/>
    <lineage>
        <taxon>Bacteria</taxon>
        <taxon>Fusobacteriati</taxon>
        <taxon>Fusobacteriota</taxon>
        <taxon>Fusobacteriia</taxon>
        <taxon>Fusobacteriales</taxon>
        <taxon>Fusobacteriaceae</taxon>
        <taxon>Cetobacterium</taxon>
    </lineage>
</organism>
<dbReference type="EMBL" id="FUWX01000019">
    <property type="protein sequence ID" value="SJZ99677.1"/>
    <property type="molecule type" value="Genomic_DNA"/>
</dbReference>
<dbReference type="InterPro" id="IPR006522">
    <property type="entry name" value="Phage_virion_morphogenesis"/>
</dbReference>
<accession>A0A1T4Q7Q8</accession>
<evidence type="ECO:0000313" key="2">
    <source>
        <dbReference type="Proteomes" id="UP000191153"/>
    </source>
</evidence>
<reference evidence="1 2" key="1">
    <citation type="submission" date="2017-02" db="EMBL/GenBank/DDBJ databases">
        <authorList>
            <person name="Peterson S.W."/>
        </authorList>
    </citation>
    <scope>NUCLEOTIDE SEQUENCE [LARGE SCALE GENOMIC DNA]</scope>
    <source>
        <strain evidence="1 2">ATCC 700028</strain>
    </source>
</reference>
<dbReference type="Proteomes" id="UP000191153">
    <property type="component" value="Unassembled WGS sequence"/>
</dbReference>
<dbReference type="Pfam" id="PF05069">
    <property type="entry name" value="Phage_tail_S"/>
    <property type="match status" value="1"/>
</dbReference>
<gene>
    <name evidence="1" type="ORF">SAMN02745174_02213</name>
</gene>
<dbReference type="AlphaFoldDB" id="A0A1T4Q7Q8"/>